<accession>A0A1C0Y8E4</accession>
<dbReference type="SUPFAM" id="SSF143120">
    <property type="entry name" value="YefM-like"/>
    <property type="match status" value="1"/>
</dbReference>
<dbReference type="InterPro" id="IPR036165">
    <property type="entry name" value="YefM-like_sf"/>
</dbReference>
<name>A0A1C0Y8E4_9BACL</name>
<reference evidence="3 4" key="1">
    <citation type="submission" date="2016-07" db="EMBL/GenBank/DDBJ databases">
        <title>Caryophanon latum genome sequencing.</title>
        <authorList>
            <person name="Verma A."/>
            <person name="Pal Y."/>
            <person name="Krishnamurthi S."/>
        </authorList>
    </citation>
    <scope>NUCLEOTIDE SEQUENCE [LARGE SCALE GENOMIC DNA]</scope>
    <source>
        <strain evidence="3 4">DSM 14151</strain>
    </source>
</reference>
<gene>
    <name evidence="3" type="ORF">A6K76_03455</name>
</gene>
<dbReference type="EMBL" id="MATO01000089">
    <property type="protein sequence ID" value="OCS83444.1"/>
    <property type="molecule type" value="Genomic_DNA"/>
</dbReference>
<evidence type="ECO:0000256" key="1">
    <source>
        <dbReference type="ARBA" id="ARBA00009981"/>
    </source>
</evidence>
<evidence type="ECO:0000313" key="4">
    <source>
        <dbReference type="Proteomes" id="UP000093482"/>
    </source>
</evidence>
<evidence type="ECO:0000313" key="3">
    <source>
        <dbReference type="EMBL" id="OCS83444.1"/>
    </source>
</evidence>
<sequence>MRATESQKFGIDQLVAASEAARNFATLRKSAKIAPRLILENNKPDSVIMSIESYQHMQNIIMQLEEELFELQTRMRIENVEINGVEKQKFEDFATDEDRKIVQAAMKWDVSDEDLFE</sequence>
<dbReference type="OrthoDB" id="2989991at2"/>
<comment type="similarity">
    <text evidence="1">Belongs to the phD/YefM antitoxin family.</text>
</comment>
<evidence type="ECO:0008006" key="5">
    <source>
        <dbReference type="Google" id="ProtNLM"/>
    </source>
</evidence>
<organism evidence="3 4">
    <name type="scientific">Caryophanon latum</name>
    <dbReference type="NCBI Taxonomy" id="33977"/>
    <lineage>
        <taxon>Bacteria</taxon>
        <taxon>Bacillati</taxon>
        <taxon>Bacillota</taxon>
        <taxon>Bacilli</taxon>
        <taxon>Bacillales</taxon>
        <taxon>Caryophanaceae</taxon>
        <taxon>Caryophanon</taxon>
    </lineage>
</organism>
<keyword evidence="2" id="KW-0175">Coiled coil</keyword>
<keyword evidence="4" id="KW-1185">Reference proteome</keyword>
<dbReference type="AlphaFoldDB" id="A0A1C0Y8E4"/>
<protein>
    <recommendedName>
        <fullName evidence="5">Antitoxin</fullName>
    </recommendedName>
</protein>
<proteinExistence type="inferred from homology"/>
<feature type="coiled-coil region" evidence="2">
    <location>
        <begin position="54"/>
        <end position="81"/>
    </location>
</feature>
<comment type="caution">
    <text evidence="3">The sequence shown here is derived from an EMBL/GenBank/DDBJ whole genome shotgun (WGS) entry which is preliminary data.</text>
</comment>
<dbReference type="Proteomes" id="UP000093482">
    <property type="component" value="Unassembled WGS sequence"/>
</dbReference>
<dbReference type="RefSeq" id="WP_066466617.1">
    <property type="nucleotide sequence ID" value="NZ_MATO01000089.1"/>
</dbReference>
<evidence type="ECO:0000256" key="2">
    <source>
        <dbReference type="SAM" id="Coils"/>
    </source>
</evidence>